<organism evidence="1 2">
    <name type="scientific">Penstemon smallii</name>
    <dbReference type="NCBI Taxonomy" id="265156"/>
    <lineage>
        <taxon>Eukaryota</taxon>
        <taxon>Viridiplantae</taxon>
        <taxon>Streptophyta</taxon>
        <taxon>Embryophyta</taxon>
        <taxon>Tracheophyta</taxon>
        <taxon>Spermatophyta</taxon>
        <taxon>Magnoliopsida</taxon>
        <taxon>eudicotyledons</taxon>
        <taxon>Gunneridae</taxon>
        <taxon>Pentapetalae</taxon>
        <taxon>asterids</taxon>
        <taxon>lamiids</taxon>
        <taxon>Lamiales</taxon>
        <taxon>Plantaginaceae</taxon>
        <taxon>Cheloneae</taxon>
        <taxon>Penstemon</taxon>
    </lineage>
</organism>
<gene>
    <name evidence="1" type="ORF">ACJIZ3_008551</name>
</gene>
<proteinExistence type="predicted"/>
<reference evidence="1 2" key="1">
    <citation type="submission" date="2024-12" db="EMBL/GenBank/DDBJ databases">
        <title>The unique morphological basis and parallel evolutionary history of personate flowers in Penstemon.</title>
        <authorList>
            <person name="Depatie T.H."/>
            <person name="Wessinger C.A."/>
        </authorList>
    </citation>
    <scope>NUCLEOTIDE SEQUENCE [LARGE SCALE GENOMIC DNA]</scope>
    <source>
        <strain evidence="1">WTNN_2</strain>
        <tissue evidence="1">Leaf</tissue>
    </source>
</reference>
<evidence type="ECO:0000313" key="1">
    <source>
        <dbReference type="EMBL" id="KAL3833815.1"/>
    </source>
</evidence>
<evidence type="ECO:0000313" key="2">
    <source>
        <dbReference type="Proteomes" id="UP001634393"/>
    </source>
</evidence>
<dbReference type="AlphaFoldDB" id="A0ABD3TBB2"/>
<comment type="caution">
    <text evidence="1">The sequence shown here is derived from an EMBL/GenBank/DDBJ whole genome shotgun (WGS) entry which is preliminary data.</text>
</comment>
<accession>A0ABD3TBB2</accession>
<protein>
    <submittedName>
        <fullName evidence="1">Uncharacterized protein</fullName>
    </submittedName>
</protein>
<sequence>MVLSSNKINSAAADIGSRRIVMGTVPACPCEPFTVTLNRVCPAMPFTIPRGRPKVSSTGPCSM</sequence>
<name>A0ABD3TBB2_9LAMI</name>
<keyword evidence="2" id="KW-1185">Reference proteome</keyword>
<dbReference type="Proteomes" id="UP001634393">
    <property type="component" value="Unassembled WGS sequence"/>
</dbReference>
<dbReference type="EMBL" id="JBJXBP010000004">
    <property type="protein sequence ID" value="KAL3833815.1"/>
    <property type="molecule type" value="Genomic_DNA"/>
</dbReference>